<dbReference type="GO" id="GO:0032259">
    <property type="term" value="P:methylation"/>
    <property type="evidence" value="ECO:0007669"/>
    <property type="project" value="UniProtKB-KW"/>
</dbReference>
<evidence type="ECO:0000313" key="7">
    <source>
        <dbReference type="Proteomes" id="UP000694556"/>
    </source>
</evidence>
<dbReference type="InterPro" id="IPR029063">
    <property type="entry name" value="SAM-dependent_MTases_sf"/>
</dbReference>
<reference evidence="6" key="2">
    <citation type="submission" date="2025-09" db="UniProtKB">
        <authorList>
            <consortium name="Ensembl"/>
        </authorList>
    </citation>
    <scope>IDENTIFICATION</scope>
</reference>
<protein>
    <submittedName>
        <fullName evidence="6">Protein arginine methyltransferase 5</fullName>
    </submittedName>
</protein>
<organism evidence="6 7">
    <name type="scientific">Cairina moschata</name>
    <name type="common">Muscovy duck</name>
    <dbReference type="NCBI Taxonomy" id="8855"/>
    <lineage>
        <taxon>Eukaryota</taxon>
        <taxon>Metazoa</taxon>
        <taxon>Chordata</taxon>
        <taxon>Craniata</taxon>
        <taxon>Vertebrata</taxon>
        <taxon>Euteleostomi</taxon>
        <taxon>Archelosauria</taxon>
        <taxon>Archosauria</taxon>
        <taxon>Dinosauria</taxon>
        <taxon>Saurischia</taxon>
        <taxon>Theropoda</taxon>
        <taxon>Coelurosauria</taxon>
        <taxon>Aves</taxon>
        <taxon>Neognathae</taxon>
        <taxon>Galloanserae</taxon>
        <taxon>Anseriformes</taxon>
        <taxon>Anatidae</taxon>
        <taxon>Anatinae</taxon>
        <taxon>Cairina</taxon>
    </lineage>
</organism>
<dbReference type="GO" id="GO:0005829">
    <property type="term" value="C:cytosol"/>
    <property type="evidence" value="ECO:0007669"/>
    <property type="project" value="TreeGrafter"/>
</dbReference>
<dbReference type="Gene3D" id="3.40.50.150">
    <property type="entry name" value="Vaccinia Virus protein VP39"/>
    <property type="match status" value="1"/>
</dbReference>
<dbReference type="GO" id="GO:0005634">
    <property type="term" value="C:nucleus"/>
    <property type="evidence" value="ECO:0007669"/>
    <property type="project" value="TreeGrafter"/>
</dbReference>
<reference evidence="6" key="1">
    <citation type="submission" date="2025-08" db="UniProtKB">
        <authorList>
            <consortium name="Ensembl"/>
        </authorList>
    </citation>
    <scope>IDENTIFICATION</scope>
</reference>
<dbReference type="AlphaFoldDB" id="A0A8C3BF16"/>
<feature type="domain" description="PRMT5 arginine-N-methyltransferase" evidence="4">
    <location>
        <begin position="298"/>
        <end position="458"/>
    </location>
</feature>
<name>A0A8C3BF16_CAIMO</name>
<keyword evidence="2" id="KW-0808">Transferase</keyword>
<dbReference type="InterPro" id="IPR025799">
    <property type="entry name" value="Arg_MeTrfase"/>
</dbReference>
<dbReference type="PROSITE" id="PS51678">
    <property type="entry name" value="SAM_MT_PRMT"/>
    <property type="match status" value="1"/>
</dbReference>
<dbReference type="Gene3D" id="3.20.20.150">
    <property type="entry name" value="Divalent-metal-dependent TIM barrel enzymes"/>
    <property type="match status" value="1"/>
</dbReference>
<sequence length="638" mass="69123">MAAGGPGAAGAARVSSGRELGCVPEVAAALGAVARQGFDFLAAPLFHPRHRREFGLSPARDRPGPQTRSDLLLNGRDWTTLIVGRLSPWIRPDSPLEHVRRNSEAAMLQELDFGAYLGLPAFLLPLRGAHSPNLARVLSAHLHSGHHSAAFWVRVPLVAPEDSRDDVIENDPPGAGGEGAAEERTWHWWHNFRTLCDYNKRVGVALEVGPDLPSGAALERWLGEPLRAALLPTSLFLTNKRGFPVLSRPHQRLLGRLLKLEVQVVLWGAPHHGGKPLGAYLQYLEHLGQSRPPPSAYELFARGYEDYLQSPLQPLMDNLESQTYEVFEKDPIKYSQYQQAIYKCLLDRVPEEEKDSNVQVVLVLGAGRGPLVNATLRAARQAARRVRVYAVEKNPNAVVTLESWQYEEWGAQVTVVPRDMREWRAPEAADLLVSELLGSFGDNELSPECLDGAQPCLKGAVRDAVRGAAAQLPPAGPAPALLLLPAPQARPRPGQQPVPAAGVPRGGEHRAARLRRLLRDHALRGHHPQYPARDALPGDVLLVPHLLPHQATPGSAGGRGGGGGLLALRHPQEGVVRVGRHRARLLRPAQPHRPLLHHRPLSSIKAPPNAKTPSRRPSCAAAILGGGRPSCGGLSGGV</sequence>
<dbReference type="InterPro" id="IPR035247">
    <property type="entry name" value="PRMT5_TIM"/>
</dbReference>
<dbReference type="Pfam" id="PF17285">
    <property type="entry name" value="PRMT5_TIM"/>
    <property type="match status" value="1"/>
</dbReference>
<dbReference type="Ensembl" id="ENSCMMT00000005996.1">
    <property type="protein sequence ID" value="ENSCMMP00000005409.1"/>
    <property type="gene ID" value="ENSCMMG00000003410.1"/>
</dbReference>
<feature type="domain" description="PRMT5 TIM barrel" evidence="5">
    <location>
        <begin position="37"/>
        <end position="289"/>
    </location>
</feature>
<evidence type="ECO:0000259" key="5">
    <source>
        <dbReference type="Pfam" id="PF17285"/>
    </source>
</evidence>
<dbReference type="PANTHER" id="PTHR10738:SF0">
    <property type="entry name" value="PROTEIN ARGININE N-METHYLTRANSFERASE 5"/>
    <property type="match status" value="1"/>
</dbReference>
<keyword evidence="2" id="KW-0489">Methyltransferase</keyword>
<evidence type="ECO:0000256" key="2">
    <source>
        <dbReference type="PROSITE-ProRule" id="PRU01015"/>
    </source>
</evidence>
<evidence type="ECO:0000313" key="6">
    <source>
        <dbReference type="Ensembl" id="ENSCMMP00000005409.1"/>
    </source>
</evidence>
<dbReference type="GO" id="GO:0006355">
    <property type="term" value="P:regulation of DNA-templated transcription"/>
    <property type="evidence" value="ECO:0007669"/>
    <property type="project" value="TreeGrafter"/>
</dbReference>
<accession>A0A8C3BF16</accession>
<feature type="region of interest" description="Disordered" evidence="3">
    <location>
        <begin position="593"/>
        <end position="618"/>
    </location>
</feature>
<dbReference type="FunFam" id="3.40.50.150:FF:000029">
    <property type="entry name" value="Protein arginine N-methyltransferase 5"/>
    <property type="match status" value="1"/>
</dbReference>
<evidence type="ECO:0000256" key="1">
    <source>
        <dbReference type="ARBA" id="ARBA00022691"/>
    </source>
</evidence>
<dbReference type="GO" id="GO:0016274">
    <property type="term" value="F:protein-arginine N-methyltransferase activity"/>
    <property type="evidence" value="ECO:0007669"/>
    <property type="project" value="InterPro"/>
</dbReference>
<keyword evidence="7" id="KW-1185">Reference proteome</keyword>
<dbReference type="FunFam" id="3.20.20.150:FF:000008">
    <property type="entry name" value="Protein arginine N-methyltransferase 5"/>
    <property type="match status" value="1"/>
</dbReference>
<evidence type="ECO:0000256" key="3">
    <source>
        <dbReference type="SAM" id="MobiDB-lite"/>
    </source>
</evidence>
<dbReference type="SUPFAM" id="SSF53335">
    <property type="entry name" value="S-adenosyl-L-methionine-dependent methyltransferases"/>
    <property type="match status" value="1"/>
</dbReference>
<dbReference type="PANTHER" id="PTHR10738">
    <property type="entry name" value="PROTEIN ARGININE N-METHYLTRANSFERASE 5"/>
    <property type="match status" value="1"/>
</dbReference>
<proteinExistence type="predicted"/>
<keyword evidence="1 2" id="KW-0949">S-adenosyl-L-methionine</keyword>
<evidence type="ECO:0000259" key="4">
    <source>
        <dbReference type="Pfam" id="PF05185"/>
    </source>
</evidence>
<dbReference type="InterPro" id="IPR035075">
    <property type="entry name" value="PRMT5"/>
</dbReference>
<dbReference type="Pfam" id="PF05185">
    <property type="entry name" value="PRMT5"/>
    <property type="match status" value="1"/>
</dbReference>
<dbReference type="Proteomes" id="UP000694556">
    <property type="component" value="Unassembled WGS sequence"/>
</dbReference>